<proteinExistence type="predicted"/>
<sequence length="232" mass="26531">ETKGYYCLISELPWPIDIYAKLINTSNIITFNDTTVQPHSNVSELELDLSIKIHRIDCAPRSHTTFTFTLPTASDTLRVLIKKKFRPDYEMMMQNAVNISQQSPKYYLDNDDDDYKIFLMGVLPGLEVDVNQSITYSFQVSSVVCKFWRKNQWNSYGCTAKAQSEADGIHCQCEHISTFAAAFSVPPLKVDHFADIDLFLTVKNNPLVLCIIIFLIILYLLLGVLLGYLDRR</sequence>
<evidence type="ECO:0000256" key="1">
    <source>
        <dbReference type="ARBA" id="ARBA00004370"/>
    </source>
</evidence>
<dbReference type="InterPro" id="IPR051223">
    <property type="entry name" value="Polycystin"/>
</dbReference>
<comment type="subcellular location">
    <subcellularLocation>
        <location evidence="1">Membrane</location>
    </subcellularLocation>
</comment>
<keyword evidence="4 5" id="KW-0472">Membrane</keyword>
<reference evidence="6" key="1">
    <citation type="submission" date="2015-11" db="EMBL/GenBank/DDBJ databases">
        <title>De novo transcriptome assembly of four potential Pierce s Disease insect vectors from Arizona vineyards.</title>
        <authorList>
            <person name="Tassone E.E."/>
        </authorList>
    </citation>
    <scope>NUCLEOTIDE SEQUENCE</scope>
</reference>
<dbReference type="GO" id="GO:0016020">
    <property type="term" value="C:membrane"/>
    <property type="evidence" value="ECO:0007669"/>
    <property type="project" value="UniProtKB-SubCell"/>
</dbReference>
<organism evidence="6">
    <name type="scientific">Homalodisca liturata</name>
    <dbReference type="NCBI Taxonomy" id="320908"/>
    <lineage>
        <taxon>Eukaryota</taxon>
        <taxon>Metazoa</taxon>
        <taxon>Ecdysozoa</taxon>
        <taxon>Arthropoda</taxon>
        <taxon>Hexapoda</taxon>
        <taxon>Insecta</taxon>
        <taxon>Pterygota</taxon>
        <taxon>Neoptera</taxon>
        <taxon>Paraneoptera</taxon>
        <taxon>Hemiptera</taxon>
        <taxon>Auchenorrhyncha</taxon>
        <taxon>Membracoidea</taxon>
        <taxon>Cicadellidae</taxon>
        <taxon>Cicadellinae</taxon>
        <taxon>Proconiini</taxon>
        <taxon>Homalodisca</taxon>
    </lineage>
</organism>
<evidence type="ECO:0000256" key="4">
    <source>
        <dbReference type="ARBA" id="ARBA00023136"/>
    </source>
</evidence>
<dbReference type="SMART" id="SM00303">
    <property type="entry name" value="GPS"/>
    <property type="match status" value="1"/>
</dbReference>
<dbReference type="InterPro" id="IPR046338">
    <property type="entry name" value="GAIN_dom_sf"/>
</dbReference>
<evidence type="ECO:0000256" key="2">
    <source>
        <dbReference type="ARBA" id="ARBA00022692"/>
    </source>
</evidence>
<dbReference type="AlphaFoldDB" id="A0A1B6H7S8"/>
<protein>
    <submittedName>
        <fullName evidence="6">Uncharacterized protein</fullName>
    </submittedName>
</protein>
<dbReference type="GO" id="GO:0050982">
    <property type="term" value="P:detection of mechanical stimulus"/>
    <property type="evidence" value="ECO:0007669"/>
    <property type="project" value="TreeGrafter"/>
</dbReference>
<dbReference type="GO" id="GO:0005262">
    <property type="term" value="F:calcium channel activity"/>
    <property type="evidence" value="ECO:0007669"/>
    <property type="project" value="TreeGrafter"/>
</dbReference>
<gene>
    <name evidence="6" type="ORF">g.6348</name>
</gene>
<evidence type="ECO:0000256" key="5">
    <source>
        <dbReference type="SAM" id="Phobius"/>
    </source>
</evidence>
<evidence type="ECO:0000313" key="6">
    <source>
        <dbReference type="EMBL" id="JAS70719.1"/>
    </source>
</evidence>
<dbReference type="InterPro" id="IPR000203">
    <property type="entry name" value="GPS"/>
</dbReference>
<dbReference type="Pfam" id="PF01825">
    <property type="entry name" value="GPS"/>
    <property type="match status" value="1"/>
</dbReference>
<feature type="non-terminal residue" evidence="6">
    <location>
        <position position="1"/>
    </location>
</feature>
<dbReference type="Gene3D" id="2.60.220.50">
    <property type="match status" value="1"/>
</dbReference>
<dbReference type="PANTHER" id="PTHR10877">
    <property type="entry name" value="POLYCYSTIN FAMILY MEMBER"/>
    <property type="match status" value="1"/>
</dbReference>
<keyword evidence="3 5" id="KW-1133">Transmembrane helix</keyword>
<evidence type="ECO:0000256" key="3">
    <source>
        <dbReference type="ARBA" id="ARBA00022989"/>
    </source>
</evidence>
<dbReference type="EMBL" id="GECU01036987">
    <property type="protein sequence ID" value="JAS70719.1"/>
    <property type="molecule type" value="Transcribed_RNA"/>
</dbReference>
<feature type="transmembrane region" description="Helical" evidence="5">
    <location>
        <begin position="206"/>
        <end position="229"/>
    </location>
</feature>
<keyword evidence="2 5" id="KW-0812">Transmembrane</keyword>
<dbReference type="PANTHER" id="PTHR10877:SF194">
    <property type="entry name" value="LOCATION OF VULVA DEFECTIVE 1"/>
    <property type="match status" value="1"/>
</dbReference>
<accession>A0A1B6H7S8</accession>
<feature type="non-terminal residue" evidence="6">
    <location>
        <position position="232"/>
    </location>
</feature>
<name>A0A1B6H7S8_9HEMI</name>